<dbReference type="GO" id="GO:0016651">
    <property type="term" value="F:oxidoreductase activity, acting on NAD(P)H"/>
    <property type="evidence" value="ECO:0007669"/>
    <property type="project" value="UniProtKB-ARBA"/>
</dbReference>
<sequence length="217" mass="23428">MKKRIILISALMLVCTFLLAACSSDRASTTASPSPSSEERVSETASEPVPEQTESDSASLPSDDPQEGETVLVAYFSHTGNTEAVAEQIADLTGGTLAEIQRAEEYGNLQEEAEAEILEGVHPEITVSADNIEAYDTIFVGYPIWWDEAPAMIATFLDSYDFSGKTLIPFCTSSSDSIDNSLHIFSELCPDAVIAEGLTANDEADIEPWLQRLGLVQ</sequence>
<dbReference type="Proteomes" id="UP000824024">
    <property type="component" value="Unassembled WGS sequence"/>
</dbReference>
<accession>A0A9D2D300</accession>
<dbReference type="Pfam" id="PF12682">
    <property type="entry name" value="Flavodoxin_4"/>
    <property type="match status" value="1"/>
</dbReference>
<evidence type="ECO:0000256" key="2">
    <source>
        <dbReference type="SAM" id="SignalP"/>
    </source>
</evidence>
<dbReference type="InterPro" id="IPR008254">
    <property type="entry name" value="Flavodoxin/NO_synth"/>
</dbReference>
<dbReference type="PROSITE" id="PS51257">
    <property type="entry name" value="PROKAR_LIPOPROTEIN"/>
    <property type="match status" value="1"/>
</dbReference>
<dbReference type="GO" id="GO:0010181">
    <property type="term" value="F:FMN binding"/>
    <property type="evidence" value="ECO:0007669"/>
    <property type="project" value="InterPro"/>
</dbReference>
<reference evidence="4" key="2">
    <citation type="submission" date="2021-04" db="EMBL/GenBank/DDBJ databases">
        <authorList>
            <person name="Gilroy R."/>
        </authorList>
    </citation>
    <scope>NUCLEOTIDE SEQUENCE</scope>
    <source>
        <strain evidence="4">CHK192-9172</strain>
    </source>
</reference>
<keyword evidence="2" id="KW-0732">Signal</keyword>
<dbReference type="Gene3D" id="3.40.50.360">
    <property type="match status" value="1"/>
</dbReference>
<reference evidence="4" key="1">
    <citation type="journal article" date="2021" name="PeerJ">
        <title>Extensive microbial diversity within the chicken gut microbiome revealed by metagenomics and culture.</title>
        <authorList>
            <person name="Gilroy R."/>
            <person name="Ravi A."/>
            <person name="Getino M."/>
            <person name="Pursley I."/>
            <person name="Horton D.L."/>
            <person name="Alikhan N.F."/>
            <person name="Baker D."/>
            <person name="Gharbi K."/>
            <person name="Hall N."/>
            <person name="Watson M."/>
            <person name="Adriaenssens E.M."/>
            <person name="Foster-Nyarko E."/>
            <person name="Jarju S."/>
            <person name="Secka A."/>
            <person name="Antonio M."/>
            <person name="Oren A."/>
            <person name="Chaudhuri R.R."/>
            <person name="La Ragione R."/>
            <person name="Hildebrand F."/>
            <person name="Pallen M.J."/>
        </authorList>
    </citation>
    <scope>NUCLEOTIDE SEQUENCE</scope>
    <source>
        <strain evidence="4">CHK192-9172</strain>
    </source>
</reference>
<comment type="caution">
    <text evidence="4">The sequence shown here is derived from an EMBL/GenBank/DDBJ whole genome shotgun (WGS) entry which is preliminary data.</text>
</comment>
<feature type="signal peptide" evidence="2">
    <location>
        <begin position="1"/>
        <end position="20"/>
    </location>
</feature>
<dbReference type="SUPFAM" id="SSF52218">
    <property type="entry name" value="Flavoproteins"/>
    <property type="match status" value="1"/>
</dbReference>
<protein>
    <submittedName>
        <fullName evidence="4">Flavodoxin</fullName>
    </submittedName>
</protein>
<dbReference type="PROSITE" id="PS50902">
    <property type="entry name" value="FLAVODOXIN_LIKE"/>
    <property type="match status" value="1"/>
</dbReference>
<feature type="compositionally biased region" description="Low complexity" evidence="1">
    <location>
        <begin position="26"/>
        <end position="36"/>
    </location>
</feature>
<feature type="domain" description="Flavodoxin-like" evidence="3">
    <location>
        <begin position="71"/>
        <end position="217"/>
    </location>
</feature>
<name>A0A9D2D300_9FIRM</name>
<dbReference type="PANTHER" id="PTHR39201">
    <property type="entry name" value="EXPORTED PROTEIN-RELATED"/>
    <property type="match status" value="1"/>
</dbReference>
<proteinExistence type="predicted"/>
<organism evidence="4 5">
    <name type="scientific">Candidatus Eubacterium avistercoris</name>
    <dbReference type="NCBI Taxonomy" id="2838567"/>
    <lineage>
        <taxon>Bacteria</taxon>
        <taxon>Bacillati</taxon>
        <taxon>Bacillota</taxon>
        <taxon>Clostridia</taxon>
        <taxon>Eubacteriales</taxon>
        <taxon>Eubacteriaceae</taxon>
        <taxon>Eubacterium</taxon>
    </lineage>
</organism>
<evidence type="ECO:0000256" key="1">
    <source>
        <dbReference type="SAM" id="MobiDB-lite"/>
    </source>
</evidence>
<dbReference type="PANTHER" id="PTHR39201:SF1">
    <property type="entry name" value="FLAVODOXIN-LIKE DOMAIN-CONTAINING PROTEIN"/>
    <property type="match status" value="1"/>
</dbReference>
<evidence type="ECO:0000259" key="3">
    <source>
        <dbReference type="PROSITE" id="PS50902"/>
    </source>
</evidence>
<dbReference type="AlphaFoldDB" id="A0A9D2D300"/>
<gene>
    <name evidence="4" type="ORF">IAA08_07165</name>
</gene>
<feature type="chain" id="PRO_5038778561" evidence="2">
    <location>
        <begin position="21"/>
        <end position="217"/>
    </location>
</feature>
<feature type="region of interest" description="Disordered" evidence="1">
    <location>
        <begin position="26"/>
        <end position="66"/>
    </location>
</feature>
<evidence type="ECO:0000313" key="5">
    <source>
        <dbReference type="Proteomes" id="UP000824024"/>
    </source>
</evidence>
<dbReference type="InterPro" id="IPR029039">
    <property type="entry name" value="Flavoprotein-like_sf"/>
</dbReference>
<dbReference type="EMBL" id="DXCH01000199">
    <property type="protein sequence ID" value="HIZ07697.1"/>
    <property type="molecule type" value="Genomic_DNA"/>
</dbReference>
<evidence type="ECO:0000313" key="4">
    <source>
        <dbReference type="EMBL" id="HIZ07697.1"/>
    </source>
</evidence>